<keyword evidence="2" id="KW-0812">Transmembrane</keyword>
<gene>
    <name evidence="3" type="ORF">DM01DRAFT_1383958</name>
</gene>
<reference evidence="3 4" key="1">
    <citation type="submission" date="2016-07" db="EMBL/GenBank/DDBJ databases">
        <title>Pervasive Adenine N6-methylation of Active Genes in Fungi.</title>
        <authorList>
            <consortium name="DOE Joint Genome Institute"/>
            <person name="Mondo S.J."/>
            <person name="Dannebaum R.O."/>
            <person name="Kuo R.C."/>
            <person name="Labutti K."/>
            <person name="Haridas S."/>
            <person name="Kuo A."/>
            <person name="Salamov A."/>
            <person name="Ahrendt S.R."/>
            <person name="Lipzen A."/>
            <person name="Sullivan W."/>
            <person name="Andreopoulos W.B."/>
            <person name="Clum A."/>
            <person name="Lindquist E."/>
            <person name="Daum C."/>
            <person name="Ramamoorthy G.K."/>
            <person name="Gryganskyi A."/>
            <person name="Culley D."/>
            <person name="Magnuson J.K."/>
            <person name="James T.Y."/>
            <person name="O'Malley M.A."/>
            <person name="Stajich J.E."/>
            <person name="Spatafora J.W."/>
            <person name="Visel A."/>
            <person name="Grigoriev I.V."/>
        </authorList>
    </citation>
    <scope>NUCLEOTIDE SEQUENCE [LARGE SCALE GENOMIC DNA]</scope>
    <source>
        <strain evidence="3 4">NRRL 3301</strain>
    </source>
</reference>
<feature type="transmembrane region" description="Helical" evidence="2">
    <location>
        <begin position="40"/>
        <end position="61"/>
    </location>
</feature>
<feature type="transmembrane region" description="Helical" evidence="2">
    <location>
        <begin position="293"/>
        <end position="319"/>
    </location>
</feature>
<evidence type="ECO:0000256" key="2">
    <source>
        <dbReference type="SAM" id="Phobius"/>
    </source>
</evidence>
<feature type="transmembrane region" description="Helical" evidence="2">
    <location>
        <begin position="149"/>
        <end position="171"/>
    </location>
</feature>
<dbReference type="EMBL" id="MCGT01000017">
    <property type="protein sequence ID" value="ORX52801.1"/>
    <property type="molecule type" value="Genomic_DNA"/>
</dbReference>
<name>A0A1X2GFV6_9FUNG</name>
<keyword evidence="4" id="KW-1185">Reference proteome</keyword>
<dbReference type="GO" id="GO:0005794">
    <property type="term" value="C:Golgi apparatus"/>
    <property type="evidence" value="ECO:0007669"/>
    <property type="project" value="TreeGrafter"/>
</dbReference>
<feature type="transmembrane region" description="Helical" evidence="2">
    <location>
        <begin position="81"/>
        <end position="99"/>
    </location>
</feature>
<organism evidence="3 4">
    <name type="scientific">Hesseltinella vesiculosa</name>
    <dbReference type="NCBI Taxonomy" id="101127"/>
    <lineage>
        <taxon>Eukaryota</taxon>
        <taxon>Fungi</taxon>
        <taxon>Fungi incertae sedis</taxon>
        <taxon>Mucoromycota</taxon>
        <taxon>Mucoromycotina</taxon>
        <taxon>Mucoromycetes</taxon>
        <taxon>Mucorales</taxon>
        <taxon>Cunninghamellaceae</taxon>
        <taxon>Hesseltinella</taxon>
    </lineage>
</organism>
<keyword evidence="2" id="KW-0472">Membrane</keyword>
<protein>
    <submittedName>
        <fullName evidence="3">Uncharacterized protein</fullName>
    </submittedName>
</protein>
<feature type="region of interest" description="Disordered" evidence="1">
    <location>
        <begin position="326"/>
        <end position="348"/>
    </location>
</feature>
<feature type="transmembrane region" description="Helical" evidence="2">
    <location>
        <begin position="192"/>
        <end position="214"/>
    </location>
</feature>
<dbReference type="Proteomes" id="UP000242146">
    <property type="component" value="Unassembled WGS sequence"/>
</dbReference>
<dbReference type="InterPro" id="IPR040410">
    <property type="entry name" value="UPF0658_Golgi"/>
</dbReference>
<proteinExistence type="predicted"/>
<evidence type="ECO:0000256" key="1">
    <source>
        <dbReference type="SAM" id="MobiDB-lite"/>
    </source>
</evidence>
<evidence type="ECO:0000313" key="4">
    <source>
        <dbReference type="Proteomes" id="UP000242146"/>
    </source>
</evidence>
<accession>A0A1X2GFV6</accession>
<comment type="caution">
    <text evidence="3">The sequence shown here is derived from an EMBL/GenBank/DDBJ whole genome shotgun (WGS) entry which is preliminary data.</text>
</comment>
<evidence type="ECO:0000313" key="3">
    <source>
        <dbReference type="EMBL" id="ORX52801.1"/>
    </source>
</evidence>
<dbReference type="PANTHER" id="PTHR34391">
    <property type="entry name" value="UPF0658 GOLGI APPARATUS MEMBRANE PROTEIN C1952.10C-RELATED"/>
    <property type="match status" value="1"/>
</dbReference>
<sequence>MIHRQESEVDYSEKKIVHVAPAADYSTTTVHTWTRSRNSVFLVTVAGIEAIIVIALQAVIFAQFSNHPPADTLSKTNGSGIPVYLIIFIISQFFQVGVSWDAVRGQNTIQVIAFILFNLCCFVYSIFQFKQLTDVIQVPALNSLVNRLLIVDAIVIGLCELIYGYLGYRLYQEFGWRIYKKIGADPEIRNMYRWYQIFLSIVKLDMFFFLAYSIQYLVLVLKMTDYEFALTIVALPVTCLFLILVVYGIRRESRLMVYTFFVGLAAGAAYFSFKLFRMTETNQQDKFKYVKYFLMFFACVSLVLVVLTMINTAVCLSNFGKGLKSHLTRDPSKSLTPTQQGDRTLSLD</sequence>
<dbReference type="PANTHER" id="PTHR34391:SF1">
    <property type="entry name" value="UPF0658 GOLGI APPARATUS MEMBRANE PROTEIN C1952.10C-RELATED"/>
    <property type="match status" value="1"/>
</dbReference>
<feature type="compositionally biased region" description="Polar residues" evidence="1">
    <location>
        <begin position="333"/>
        <end position="348"/>
    </location>
</feature>
<feature type="transmembrane region" description="Helical" evidence="2">
    <location>
        <begin position="255"/>
        <end position="273"/>
    </location>
</feature>
<keyword evidence="2" id="KW-1133">Transmembrane helix</keyword>
<dbReference type="OrthoDB" id="2448307at2759"/>
<feature type="transmembrane region" description="Helical" evidence="2">
    <location>
        <begin position="226"/>
        <end position="248"/>
    </location>
</feature>
<dbReference type="AlphaFoldDB" id="A0A1X2GFV6"/>
<feature type="transmembrane region" description="Helical" evidence="2">
    <location>
        <begin position="111"/>
        <end position="129"/>
    </location>
</feature>